<gene>
    <name evidence="3" type="ORF">F7P68_0006095</name>
    <name evidence="2" type="ORF">SN16_04760</name>
</gene>
<dbReference type="GeneID" id="77844857"/>
<dbReference type="GO" id="GO:0008233">
    <property type="term" value="F:peptidase activity"/>
    <property type="evidence" value="ECO:0007669"/>
    <property type="project" value="UniProtKB-KW"/>
</dbReference>
<dbReference type="STRING" id="45670.SN16_04760"/>
<dbReference type="AlphaFoldDB" id="A0A0C2DMY9"/>
<dbReference type="InterPro" id="IPR012349">
    <property type="entry name" value="Split_barrel_FMN-bd"/>
</dbReference>
<dbReference type="SUPFAM" id="SSF50475">
    <property type="entry name" value="FMN-binding split barrel"/>
    <property type="match status" value="1"/>
</dbReference>
<reference evidence="3" key="3">
    <citation type="submission" date="2022-12" db="EMBL/GenBank/DDBJ databases">
        <title>Genome analysis and biological profiling of marine Salinicoccus roseus MOSEL-ME25.</title>
        <authorList>
            <person name="Mirza F.T."/>
            <person name="Xie Y."/>
            <person name="Shinwari Z.K."/>
        </authorList>
    </citation>
    <scope>NUCLEOTIDE SEQUENCE</scope>
    <source>
        <strain evidence="3">MOSEL-ME25</strain>
    </source>
</reference>
<dbReference type="Proteomes" id="UP000031546">
    <property type="component" value="Unassembled WGS sequence"/>
</dbReference>
<dbReference type="EMBL" id="JXII01000003">
    <property type="protein sequence ID" value="KIH71348.1"/>
    <property type="molecule type" value="Genomic_DNA"/>
</dbReference>
<dbReference type="Proteomes" id="UP000527860">
    <property type="component" value="Unassembled WGS sequence"/>
</dbReference>
<evidence type="ECO:0000313" key="4">
    <source>
        <dbReference type="Proteomes" id="UP000031546"/>
    </source>
</evidence>
<dbReference type="OrthoDB" id="9794948at2"/>
<organism evidence="2 4">
    <name type="scientific">Salinicoccus roseus</name>
    <dbReference type="NCBI Taxonomy" id="45670"/>
    <lineage>
        <taxon>Bacteria</taxon>
        <taxon>Bacillati</taxon>
        <taxon>Bacillota</taxon>
        <taxon>Bacilli</taxon>
        <taxon>Bacillales</taxon>
        <taxon>Staphylococcaceae</taxon>
        <taxon>Salinicoccus</taxon>
    </lineage>
</organism>
<reference evidence="3" key="2">
    <citation type="submission" date="2020-04" db="EMBL/GenBank/DDBJ databases">
        <authorList>
            <person name="Tanveer F."/>
            <person name="Xie Y."/>
            <person name="Shinwari Z.K."/>
        </authorList>
    </citation>
    <scope>NUCLEOTIDE SEQUENCE</scope>
    <source>
        <strain evidence="3">MOSEL-ME25</strain>
    </source>
</reference>
<evidence type="ECO:0000313" key="5">
    <source>
        <dbReference type="Proteomes" id="UP000527860"/>
    </source>
</evidence>
<dbReference type="GO" id="GO:0006508">
    <property type="term" value="P:proteolysis"/>
    <property type="evidence" value="ECO:0007669"/>
    <property type="project" value="UniProtKB-KW"/>
</dbReference>
<dbReference type="EMBL" id="JABEVU030000001">
    <property type="protein sequence ID" value="MDB0580094.1"/>
    <property type="molecule type" value="Genomic_DNA"/>
</dbReference>
<dbReference type="Gene3D" id="2.30.110.10">
    <property type="entry name" value="Electron Transport, Fmn-binding Protein, Chain A"/>
    <property type="match status" value="1"/>
</dbReference>
<accession>A0A0C2DMY9</accession>
<dbReference type="PANTHER" id="PTHR35802:SF1">
    <property type="entry name" value="PROTEASE SYNTHASE AND SPORULATION PROTEIN PAI 2"/>
    <property type="match status" value="1"/>
</dbReference>
<protein>
    <submittedName>
        <fullName evidence="3">FMN-binding negative transcriptional regulator</fullName>
    </submittedName>
    <submittedName>
        <fullName evidence="2">Protease</fullName>
    </submittedName>
</protein>
<dbReference type="InterPro" id="IPR007396">
    <property type="entry name" value="TR_PAI2-type"/>
</dbReference>
<keyword evidence="2" id="KW-0378">Hydrolase</keyword>
<dbReference type="Pfam" id="PF04299">
    <property type="entry name" value="FMN_bind_2"/>
    <property type="match status" value="1"/>
</dbReference>
<name>A0A0C2DMY9_9STAP</name>
<dbReference type="PIRSF" id="PIRSF010372">
    <property type="entry name" value="PaiB"/>
    <property type="match status" value="1"/>
</dbReference>
<sequence>MYIPKYYEVTDLSEIEDFVRNHPFGTIISNDDGRPMATHVPMEMRREGDGHVITGHLAMGNPQWKTIDDNADILLIFQGPHAYVSASWYEKEEVSTWNYQSVHIYGRGTLLSEDELENDLIHLLDRYEGHRDRGRTWDNLSDKSKAQMKGIVGFKIEVEEVQAAYKMNQNKSGKDYNSVVEHLSGKNDQNANQIAEEMKRHKK</sequence>
<reference evidence="2 4" key="1">
    <citation type="submission" date="2015-01" db="EMBL/GenBank/DDBJ databases">
        <title>Genome sequences of high lactate-tolerant strain Salinicoccus roseus W12 with industrial interest.</title>
        <authorList>
            <person name="Wang H."/>
            <person name="Yu B."/>
        </authorList>
    </citation>
    <scope>NUCLEOTIDE SEQUENCE [LARGE SCALE GENOMIC DNA]</scope>
    <source>
        <strain evidence="2 4">W12</strain>
    </source>
</reference>
<dbReference type="PANTHER" id="PTHR35802">
    <property type="entry name" value="PROTEASE SYNTHASE AND SPORULATION PROTEIN PAI 2"/>
    <property type="match status" value="1"/>
</dbReference>
<proteinExistence type="predicted"/>
<comment type="caution">
    <text evidence="2">The sequence shown here is derived from an EMBL/GenBank/DDBJ whole genome shotgun (WGS) entry which is preliminary data.</text>
</comment>
<evidence type="ECO:0000256" key="1">
    <source>
        <dbReference type="SAM" id="MobiDB-lite"/>
    </source>
</evidence>
<keyword evidence="2" id="KW-0645">Protease</keyword>
<dbReference type="RefSeq" id="WP_040105458.1">
    <property type="nucleotide sequence ID" value="NZ_JABEVU030000001.1"/>
</dbReference>
<evidence type="ECO:0000313" key="3">
    <source>
        <dbReference type="EMBL" id="MDB0580094.1"/>
    </source>
</evidence>
<keyword evidence="5" id="KW-1185">Reference proteome</keyword>
<feature type="region of interest" description="Disordered" evidence="1">
    <location>
        <begin position="184"/>
        <end position="203"/>
    </location>
</feature>
<evidence type="ECO:0000313" key="2">
    <source>
        <dbReference type="EMBL" id="KIH71348.1"/>
    </source>
</evidence>